<keyword evidence="3" id="KW-1133">Transmembrane helix</keyword>
<dbReference type="Gene3D" id="2.120.10.30">
    <property type="entry name" value="TolB, C-terminal domain"/>
    <property type="match status" value="1"/>
</dbReference>
<sequence>MSRKKLLCDSKLTKKRITKKNTTLDLFSKLRLTKWAIIKSIILSLIVSLTVSYFFNIGPIKPQKYSIKENIEIGKKIIKKNLECKYTFKSDYIKGPESLIYNKKRNSIFTSSKNGSIIELDVNTLKIKKVYSIYNILYNNNNNKINCDGSFYTLPICGRPLGIQFGVTSKTCNTLYIADGIFGIYSLDLDSQKITMLGDSDEKVNNKKINKMYGNDLIVTKTGIYFSISSTKFDDHQYLYDILEHSNNGKIMYYDFETNKMNEIVKNLYFPNGIQLIENEKILLISEMNKMRIIKIDLKNKNNIIINKFIEYLPGYIDNIRIIKNNNINELIVPIPYQVTDSDEFFGNYPGFRRMLSSIFNYPIMEKFIHYLSNDNSIIQYYNVETGEYLRTINVPFKGLSISHVLHLKFLNTIYFGSDNGDYIYACQLSSNHN</sequence>
<comment type="similarity">
    <text evidence="1">Belongs to the strictosidine synthase family.</text>
</comment>
<keyword evidence="5" id="KW-1185">Reference proteome</keyword>
<dbReference type="WBParaSite" id="TCONS_00016873.p1">
    <property type="protein sequence ID" value="TCONS_00016873.p1"/>
    <property type="gene ID" value="XLOC_011516"/>
</dbReference>
<evidence type="ECO:0000259" key="4">
    <source>
        <dbReference type="Pfam" id="PF03088"/>
    </source>
</evidence>
<protein>
    <submittedName>
        <fullName evidence="7">Adipocyte plasma membrane-associated protein</fullName>
    </submittedName>
    <submittedName>
        <fullName evidence="6">Str_synth domain-containing protein</fullName>
    </submittedName>
</protein>
<proteinExistence type="inferred from homology"/>
<dbReference type="PANTHER" id="PTHR10426:SF124">
    <property type="entry name" value="STRICTOSIDINE SYNTHASE CONSERVED REGION DOMAIN-CONTAINING PROTEIN"/>
    <property type="match status" value="1"/>
</dbReference>
<evidence type="ECO:0000313" key="5">
    <source>
        <dbReference type="Proteomes" id="UP000035681"/>
    </source>
</evidence>
<name>A0A0K0EGN5_STRER</name>
<evidence type="ECO:0000256" key="3">
    <source>
        <dbReference type="SAM" id="Phobius"/>
    </source>
</evidence>
<reference evidence="6" key="1">
    <citation type="submission" date="2015-08" db="UniProtKB">
        <authorList>
            <consortium name="WormBaseParasite"/>
        </authorList>
    </citation>
    <scope>IDENTIFICATION</scope>
</reference>
<dbReference type="STRING" id="6248.A0A0K0EGN5"/>
<feature type="domain" description="Strictosidine synthase conserved region" evidence="4">
    <location>
        <begin position="217"/>
        <end position="296"/>
    </location>
</feature>
<dbReference type="Proteomes" id="UP000035681">
    <property type="component" value="Unplaced"/>
</dbReference>
<dbReference type="AlphaFoldDB" id="A0A0K0EGN5"/>
<evidence type="ECO:0000256" key="2">
    <source>
        <dbReference type="ARBA" id="ARBA00023180"/>
    </source>
</evidence>
<keyword evidence="3" id="KW-0472">Membrane</keyword>
<evidence type="ECO:0000313" key="7">
    <source>
        <dbReference type="WBParaSite" id="TCONS_00016873.p1"/>
    </source>
</evidence>
<dbReference type="WBParaSite" id="SSTP_0000864600.1">
    <property type="protein sequence ID" value="SSTP_0000864600.1"/>
    <property type="gene ID" value="SSTP_0000864600"/>
</dbReference>
<organism evidence="6">
    <name type="scientific">Strongyloides stercoralis</name>
    <name type="common">Threadworm</name>
    <dbReference type="NCBI Taxonomy" id="6248"/>
    <lineage>
        <taxon>Eukaryota</taxon>
        <taxon>Metazoa</taxon>
        <taxon>Ecdysozoa</taxon>
        <taxon>Nematoda</taxon>
        <taxon>Chromadorea</taxon>
        <taxon>Rhabditida</taxon>
        <taxon>Tylenchina</taxon>
        <taxon>Panagrolaimomorpha</taxon>
        <taxon>Strongyloidoidea</taxon>
        <taxon>Strongyloididae</taxon>
        <taxon>Strongyloides</taxon>
    </lineage>
</organism>
<dbReference type="SUPFAM" id="SSF63829">
    <property type="entry name" value="Calcium-dependent phosphotriesterase"/>
    <property type="match status" value="1"/>
</dbReference>
<evidence type="ECO:0000256" key="1">
    <source>
        <dbReference type="ARBA" id="ARBA00009191"/>
    </source>
</evidence>
<dbReference type="Pfam" id="PF03088">
    <property type="entry name" value="Str_synth"/>
    <property type="match status" value="1"/>
</dbReference>
<dbReference type="GO" id="GO:0016787">
    <property type="term" value="F:hydrolase activity"/>
    <property type="evidence" value="ECO:0007669"/>
    <property type="project" value="TreeGrafter"/>
</dbReference>
<dbReference type="InterPro" id="IPR018119">
    <property type="entry name" value="Strictosidine_synth_cons-reg"/>
</dbReference>
<dbReference type="InterPro" id="IPR011042">
    <property type="entry name" value="6-blade_b-propeller_TolB-like"/>
</dbReference>
<evidence type="ECO:0000313" key="6">
    <source>
        <dbReference type="WBParaSite" id="SSTP_0000864600.1"/>
    </source>
</evidence>
<dbReference type="GO" id="GO:0012505">
    <property type="term" value="C:endomembrane system"/>
    <property type="evidence" value="ECO:0007669"/>
    <property type="project" value="TreeGrafter"/>
</dbReference>
<accession>A0A0K0EGN5</accession>
<dbReference type="PANTHER" id="PTHR10426">
    <property type="entry name" value="STRICTOSIDINE SYNTHASE-RELATED"/>
    <property type="match status" value="1"/>
</dbReference>
<keyword evidence="2" id="KW-0325">Glycoprotein</keyword>
<feature type="transmembrane region" description="Helical" evidence="3">
    <location>
        <begin position="36"/>
        <end position="55"/>
    </location>
</feature>
<keyword evidence="3" id="KW-0812">Transmembrane</keyword>